<dbReference type="KEGG" id="cvn:111111982"/>
<dbReference type="AlphaFoldDB" id="A0A8B8BPX7"/>
<feature type="compositionally biased region" description="Acidic residues" evidence="1">
    <location>
        <begin position="55"/>
        <end position="65"/>
    </location>
</feature>
<feature type="compositionally biased region" description="Basic residues" evidence="1">
    <location>
        <begin position="74"/>
        <end position="84"/>
    </location>
</feature>
<dbReference type="RefSeq" id="XP_022304919.1">
    <property type="nucleotide sequence ID" value="XM_022449211.1"/>
</dbReference>
<name>A0A8B8BPX7_CRAVI</name>
<keyword evidence="2" id="KW-1185">Reference proteome</keyword>
<feature type="compositionally biased region" description="Low complexity" evidence="1">
    <location>
        <begin position="94"/>
        <end position="104"/>
    </location>
</feature>
<dbReference type="GeneID" id="111111982"/>
<protein>
    <submittedName>
        <fullName evidence="3">Uncharacterized protein LOC111111982</fullName>
    </submittedName>
</protein>
<proteinExistence type="predicted"/>
<sequence>MHNVEILGFGNAEDHLHANDSDWERSHRASAISAVRDARELTRRGKFGGYLDVRDGDEDSEDTDEGVQIFKTTTKQKRPRQKKTQKNEPPVEVQKNSSAQNQQKKIVEGTNGRTITIHHEGSGDSVGHASPERMPCSYESLTSDLVGIIQNQVESSKNDKLNVMAMTDDVVMLGTDEDISALCKKCNGGHDVSSRLEKIEAGQKRLEKKLDNLVDILQTFIKKQENFVTIDLNSSSFVIDPNASFQQPSTSSDPQVPVVTCVTSVASAAAEIVPMTSVTELEETSKQNGNLEETVNTELPELTPTVCELVLQERRENEENMTPEVPKTSQPKTMKKIPESM</sequence>
<organism evidence="2 3">
    <name type="scientific">Crassostrea virginica</name>
    <name type="common">Eastern oyster</name>
    <dbReference type="NCBI Taxonomy" id="6565"/>
    <lineage>
        <taxon>Eukaryota</taxon>
        <taxon>Metazoa</taxon>
        <taxon>Spiralia</taxon>
        <taxon>Lophotrochozoa</taxon>
        <taxon>Mollusca</taxon>
        <taxon>Bivalvia</taxon>
        <taxon>Autobranchia</taxon>
        <taxon>Pteriomorphia</taxon>
        <taxon>Ostreida</taxon>
        <taxon>Ostreoidea</taxon>
        <taxon>Ostreidae</taxon>
        <taxon>Crassostrea</taxon>
    </lineage>
</organism>
<evidence type="ECO:0000256" key="1">
    <source>
        <dbReference type="SAM" id="MobiDB-lite"/>
    </source>
</evidence>
<feature type="region of interest" description="Disordered" evidence="1">
    <location>
        <begin position="48"/>
        <end position="111"/>
    </location>
</feature>
<accession>A0A8B8BPX7</accession>
<evidence type="ECO:0000313" key="2">
    <source>
        <dbReference type="Proteomes" id="UP000694844"/>
    </source>
</evidence>
<feature type="region of interest" description="Disordered" evidence="1">
    <location>
        <begin position="315"/>
        <end position="341"/>
    </location>
</feature>
<dbReference type="Proteomes" id="UP000694844">
    <property type="component" value="Chromosome 9"/>
</dbReference>
<reference evidence="3" key="1">
    <citation type="submission" date="2025-08" db="UniProtKB">
        <authorList>
            <consortium name="RefSeq"/>
        </authorList>
    </citation>
    <scope>IDENTIFICATION</scope>
    <source>
        <tissue evidence="3">Whole sample</tissue>
    </source>
</reference>
<dbReference type="OrthoDB" id="10655511at2759"/>
<gene>
    <name evidence="3" type="primary">LOC111111982</name>
</gene>
<evidence type="ECO:0000313" key="3">
    <source>
        <dbReference type="RefSeq" id="XP_022304919.1"/>
    </source>
</evidence>